<name>A0A6A6HZU4_9PLEO</name>
<organism evidence="2 3">
    <name type="scientific">Trematosphaeria pertusa</name>
    <dbReference type="NCBI Taxonomy" id="390896"/>
    <lineage>
        <taxon>Eukaryota</taxon>
        <taxon>Fungi</taxon>
        <taxon>Dikarya</taxon>
        <taxon>Ascomycota</taxon>
        <taxon>Pezizomycotina</taxon>
        <taxon>Dothideomycetes</taxon>
        <taxon>Pleosporomycetidae</taxon>
        <taxon>Pleosporales</taxon>
        <taxon>Massarineae</taxon>
        <taxon>Trematosphaeriaceae</taxon>
        <taxon>Trematosphaeria</taxon>
    </lineage>
</organism>
<feature type="compositionally biased region" description="Polar residues" evidence="1">
    <location>
        <begin position="131"/>
        <end position="143"/>
    </location>
</feature>
<proteinExistence type="predicted"/>
<dbReference type="AlphaFoldDB" id="A0A6A6HZU4"/>
<accession>A0A6A6HZU4</accession>
<dbReference type="Proteomes" id="UP000800094">
    <property type="component" value="Unassembled WGS sequence"/>
</dbReference>
<dbReference type="EMBL" id="ML987205">
    <property type="protein sequence ID" value="KAF2243556.1"/>
    <property type="molecule type" value="Genomic_DNA"/>
</dbReference>
<evidence type="ECO:0000313" key="2">
    <source>
        <dbReference type="EMBL" id="KAF2243556.1"/>
    </source>
</evidence>
<reference evidence="2" key="1">
    <citation type="journal article" date="2020" name="Stud. Mycol.">
        <title>101 Dothideomycetes genomes: a test case for predicting lifestyles and emergence of pathogens.</title>
        <authorList>
            <person name="Haridas S."/>
            <person name="Albert R."/>
            <person name="Binder M."/>
            <person name="Bloem J."/>
            <person name="Labutti K."/>
            <person name="Salamov A."/>
            <person name="Andreopoulos B."/>
            <person name="Baker S."/>
            <person name="Barry K."/>
            <person name="Bills G."/>
            <person name="Bluhm B."/>
            <person name="Cannon C."/>
            <person name="Castanera R."/>
            <person name="Culley D."/>
            <person name="Daum C."/>
            <person name="Ezra D."/>
            <person name="Gonzalez J."/>
            <person name="Henrissat B."/>
            <person name="Kuo A."/>
            <person name="Liang C."/>
            <person name="Lipzen A."/>
            <person name="Lutzoni F."/>
            <person name="Magnuson J."/>
            <person name="Mondo S."/>
            <person name="Nolan M."/>
            <person name="Ohm R."/>
            <person name="Pangilinan J."/>
            <person name="Park H.-J."/>
            <person name="Ramirez L."/>
            <person name="Alfaro M."/>
            <person name="Sun H."/>
            <person name="Tritt A."/>
            <person name="Yoshinaga Y."/>
            <person name="Zwiers L.-H."/>
            <person name="Turgeon B."/>
            <person name="Goodwin S."/>
            <person name="Spatafora J."/>
            <person name="Crous P."/>
            <person name="Grigoriev I."/>
        </authorList>
    </citation>
    <scope>NUCLEOTIDE SEQUENCE</scope>
    <source>
        <strain evidence="2">CBS 122368</strain>
    </source>
</reference>
<feature type="compositionally biased region" description="Basic and acidic residues" evidence="1">
    <location>
        <begin position="94"/>
        <end position="106"/>
    </location>
</feature>
<keyword evidence="3" id="KW-1185">Reference proteome</keyword>
<feature type="region of interest" description="Disordered" evidence="1">
    <location>
        <begin position="81"/>
        <end position="165"/>
    </location>
</feature>
<dbReference type="RefSeq" id="XP_033678560.1">
    <property type="nucleotide sequence ID" value="XM_033827196.1"/>
</dbReference>
<evidence type="ECO:0000313" key="3">
    <source>
        <dbReference type="Proteomes" id="UP000800094"/>
    </source>
</evidence>
<protein>
    <submittedName>
        <fullName evidence="2">Uncharacterized protein</fullName>
    </submittedName>
</protein>
<dbReference type="GeneID" id="54580526"/>
<evidence type="ECO:0000256" key="1">
    <source>
        <dbReference type="SAM" id="MobiDB-lite"/>
    </source>
</evidence>
<gene>
    <name evidence="2" type="ORF">BU26DRAFT_510055</name>
</gene>
<sequence>MPRPGLTAAQSTAVQRFNSLFKNRQDQLLDDYTALLSTFNGNTDLLLPLIDRNALHLTVFSWATGSRPAFYVAFGVLPQTRPRLGSKPSNISEAHVRTAGRERPDRPPNTASNRKTSKKPSVLCANHHPKPQQTTPAPSSAQDPPSIEQRRSAPSPGQGDHIGNTIMENTAGISLARIHSRDSTPRANGSGSFGLVEQHSLPDEDVEVVDDESLPHLESDRSDGLHATAVDNLQHDKSPGGAGWGILGRLIGAPIVDLDAKSESLVEKKRVLGDANERYNDLEQQTRERCAIEHGDIQGALKGKIDALSNELRLQEELIASASKFWRELDDAGGGHVDRRSAADKMGAVEQLLFSGKKELEEKKGELEGWVSRHRDAVTAKTAAVHAHTAALGEWDAALESFNAAALNFRNEYI</sequence>